<dbReference type="GO" id="GO:0000026">
    <property type="term" value="F:alpha-1,2-mannosyltransferase activity"/>
    <property type="evidence" value="ECO:0007669"/>
    <property type="project" value="TreeGrafter"/>
</dbReference>
<dbReference type="RefSeq" id="XP_022100895.1">
    <property type="nucleotide sequence ID" value="XM_022245203.1"/>
</dbReference>
<comment type="subcellular location">
    <subcellularLocation>
        <location evidence="1 8">Endoplasmic reticulum membrane</location>
        <topology evidence="1 8">Multi-pass membrane protein</topology>
    </subcellularLocation>
</comment>
<evidence type="ECO:0000256" key="1">
    <source>
        <dbReference type="ARBA" id="ARBA00004477"/>
    </source>
</evidence>
<feature type="transmembrane region" description="Helical" evidence="8">
    <location>
        <begin position="225"/>
        <end position="254"/>
    </location>
</feature>
<feature type="region of interest" description="Disordered" evidence="9">
    <location>
        <begin position="1"/>
        <end position="100"/>
    </location>
</feature>
<dbReference type="AlphaFoldDB" id="A0A8B7Z5H4"/>
<keyword evidence="2 8" id="KW-0328">Glycosyltransferase</keyword>
<dbReference type="Pfam" id="PF03901">
    <property type="entry name" value="Glyco_transf_22"/>
    <property type="match status" value="1"/>
</dbReference>
<feature type="compositionally biased region" description="Polar residues" evidence="9">
    <location>
        <begin position="68"/>
        <end position="85"/>
    </location>
</feature>
<evidence type="ECO:0000256" key="8">
    <source>
        <dbReference type="RuleBase" id="RU363075"/>
    </source>
</evidence>
<dbReference type="KEGG" id="aplc:110984736"/>
<evidence type="ECO:0000256" key="6">
    <source>
        <dbReference type="ARBA" id="ARBA00022989"/>
    </source>
</evidence>
<keyword evidence="7 8" id="KW-0472">Membrane</keyword>
<dbReference type="GO" id="GO:0005789">
    <property type="term" value="C:endoplasmic reticulum membrane"/>
    <property type="evidence" value="ECO:0007669"/>
    <property type="project" value="UniProtKB-SubCell"/>
</dbReference>
<evidence type="ECO:0000313" key="13">
    <source>
        <dbReference type="RefSeq" id="XP_022100895.1"/>
    </source>
</evidence>
<dbReference type="InterPro" id="IPR005599">
    <property type="entry name" value="GPI_mannosylTrfase"/>
</dbReference>
<keyword evidence="10" id="KW-1185">Reference proteome</keyword>
<dbReference type="PANTHER" id="PTHR22760">
    <property type="entry name" value="GLYCOSYLTRANSFERASE"/>
    <property type="match status" value="1"/>
</dbReference>
<protein>
    <recommendedName>
        <fullName evidence="8">Mannosyltransferase</fullName>
        <ecNumber evidence="8">2.4.1.-</ecNumber>
    </recommendedName>
</protein>
<feature type="transmembrane region" description="Helical" evidence="8">
    <location>
        <begin position="365"/>
        <end position="386"/>
    </location>
</feature>
<keyword evidence="4 8" id="KW-0812">Transmembrane</keyword>
<dbReference type="GO" id="GO:0006506">
    <property type="term" value="P:GPI anchor biosynthetic process"/>
    <property type="evidence" value="ECO:0007669"/>
    <property type="project" value="TreeGrafter"/>
</dbReference>
<dbReference type="Proteomes" id="UP000694845">
    <property type="component" value="Unplaced"/>
</dbReference>
<dbReference type="EC" id="2.4.1.-" evidence="8"/>
<evidence type="ECO:0000256" key="7">
    <source>
        <dbReference type="ARBA" id="ARBA00023136"/>
    </source>
</evidence>
<feature type="transmembrane region" description="Helical" evidence="8">
    <location>
        <begin position="275"/>
        <end position="297"/>
    </location>
</feature>
<evidence type="ECO:0000313" key="11">
    <source>
        <dbReference type="RefSeq" id="XP_022100893.1"/>
    </source>
</evidence>
<organism evidence="10 12">
    <name type="scientific">Acanthaster planci</name>
    <name type="common">Crown-of-thorns starfish</name>
    <dbReference type="NCBI Taxonomy" id="133434"/>
    <lineage>
        <taxon>Eukaryota</taxon>
        <taxon>Metazoa</taxon>
        <taxon>Echinodermata</taxon>
        <taxon>Eleutherozoa</taxon>
        <taxon>Asterozoa</taxon>
        <taxon>Asteroidea</taxon>
        <taxon>Valvatacea</taxon>
        <taxon>Valvatida</taxon>
        <taxon>Acanthasteridae</taxon>
        <taxon>Acanthaster</taxon>
    </lineage>
</organism>
<dbReference type="OMA" id="HHMVFNN"/>
<feature type="compositionally biased region" description="Basic and acidic residues" evidence="9">
    <location>
        <begin position="33"/>
        <end position="60"/>
    </location>
</feature>
<evidence type="ECO:0000256" key="3">
    <source>
        <dbReference type="ARBA" id="ARBA00022679"/>
    </source>
</evidence>
<keyword evidence="3" id="KW-0808">Transferase</keyword>
<comment type="similarity">
    <text evidence="8">Belongs to the glycosyltransferase 22 family.</text>
</comment>
<accession>A0A8B7Z5H4</accession>
<evidence type="ECO:0000313" key="10">
    <source>
        <dbReference type="Proteomes" id="UP000694845"/>
    </source>
</evidence>
<evidence type="ECO:0000313" key="12">
    <source>
        <dbReference type="RefSeq" id="XP_022100894.1"/>
    </source>
</evidence>
<evidence type="ECO:0000256" key="5">
    <source>
        <dbReference type="ARBA" id="ARBA00022824"/>
    </source>
</evidence>
<dbReference type="RefSeq" id="XP_022100893.1">
    <property type="nucleotide sequence ID" value="XM_022245201.1"/>
</dbReference>
<dbReference type="PANTHER" id="PTHR22760:SF4">
    <property type="entry name" value="GPI MANNOSYLTRANSFERASE 3"/>
    <property type="match status" value="1"/>
</dbReference>
<reference evidence="11 12" key="1">
    <citation type="submission" date="2025-04" db="UniProtKB">
        <authorList>
            <consortium name="RefSeq"/>
        </authorList>
    </citation>
    <scope>IDENTIFICATION</scope>
</reference>
<keyword evidence="5 8" id="KW-0256">Endoplasmic reticulum</keyword>
<feature type="transmembrane region" description="Helical" evidence="8">
    <location>
        <begin position="392"/>
        <end position="410"/>
    </location>
</feature>
<name>A0A8B7Z5H4_ACAPL</name>
<gene>
    <name evidence="11 12 13" type="primary">LOC110984736</name>
</gene>
<feature type="transmembrane region" description="Helical" evidence="8">
    <location>
        <begin position="309"/>
        <end position="330"/>
    </location>
</feature>
<sequence>MAQRDNLRSRHAPAQPSDQSESTPPSSTQYDHTQPDHTQLDHAQSDHTKPPSLTRECDLTRRKRVTYRSINNQDENSTASLSNADTPKPVLSKGNASVEDPAPWPRSRLLIVLLLFRWVNAALTQTFFVPDEYWQSLEVAHNIVFGYGYLTWEWQIGLRGFTHPVIFAILYKALQLLNLDHPMLLVLLPKILQATFSAVGDYYLYKFAQSLWGEHVARWTLFSHLSSWFVFYTAARTLTNTMEMILTIWAMHYYPWPSYMIKGHDPSQHRYSTGVYLLLAALACIMRPTAAIIWIPLGLWHLARCRNLILALLIDFIPIGCAALSCSLLMDRVCYGKWIFVHFNFLRFNALYNVSSFYGTQPWHWYLTQGLPVMIGTHVFPFILGIRLAGRVYRPLVLLMIWTQFVYSLLEHKEYRFLLPLLPIAMSFCGVCFSKLSKAGRASSLAIFILVSNLPVCLYTGLVHQRGTLDVMNYLQTVAHAPNAHIRTPSVLFLMPCHSTPLFSHIHANISMRFLECPPNLSRYRNAESSYQDEADVFFDNPSDWLKAEFRPGSNLPRYLVFYDVLLPKIKRFLSSRRYSLTASFFHTHVPLDSRIGKYVLVYSRPLKIPLTPA</sequence>
<dbReference type="GeneID" id="110984736"/>
<feature type="transmembrane region" description="Helical" evidence="8">
    <location>
        <begin position="417"/>
        <end position="436"/>
    </location>
</feature>
<evidence type="ECO:0000256" key="4">
    <source>
        <dbReference type="ARBA" id="ARBA00022692"/>
    </source>
</evidence>
<dbReference type="OrthoDB" id="416834at2759"/>
<feature type="transmembrane region" description="Helical" evidence="8">
    <location>
        <begin position="442"/>
        <end position="462"/>
    </location>
</feature>
<dbReference type="RefSeq" id="XP_022100894.1">
    <property type="nucleotide sequence ID" value="XM_022245202.1"/>
</dbReference>
<feature type="compositionally biased region" description="Polar residues" evidence="9">
    <location>
        <begin position="16"/>
        <end position="32"/>
    </location>
</feature>
<proteinExistence type="inferred from homology"/>
<evidence type="ECO:0000256" key="9">
    <source>
        <dbReference type="SAM" id="MobiDB-lite"/>
    </source>
</evidence>
<evidence type="ECO:0000256" key="2">
    <source>
        <dbReference type="ARBA" id="ARBA00022676"/>
    </source>
</evidence>
<dbReference type="CTD" id="9488"/>
<keyword evidence="6 8" id="KW-1133">Transmembrane helix</keyword>